<dbReference type="AlphaFoldDB" id="A0A6J5YYB3"/>
<accession>A0A6J5YYB3</accession>
<reference evidence="1" key="1">
    <citation type="submission" date="2020-05" db="EMBL/GenBank/DDBJ databases">
        <authorList>
            <person name="Chiriac C."/>
            <person name="Salcher M."/>
            <person name="Ghai R."/>
            <person name="Kavagutti S V."/>
        </authorList>
    </citation>
    <scope>NUCLEOTIDE SEQUENCE</scope>
</reference>
<protein>
    <submittedName>
        <fullName evidence="1">Unannotated protein</fullName>
    </submittedName>
</protein>
<proteinExistence type="predicted"/>
<evidence type="ECO:0000313" key="1">
    <source>
        <dbReference type="EMBL" id="CAB4333917.1"/>
    </source>
</evidence>
<organism evidence="1">
    <name type="scientific">freshwater metagenome</name>
    <dbReference type="NCBI Taxonomy" id="449393"/>
    <lineage>
        <taxon>unclassified sequences</taxon>
        <taxon>metagenomes</taxon>
        <taxon>ecological metagenomes</taxon>
    </lineage>
</organism>
<gene>
    <name evidence="1" type="ORF">UFOPK3574_00409</name>
</gene>
<dbReference type="EMBL" id="CAESAF010000026">
    <property type="protein sequence ID" value="CAB4333917.1"/>
    <property type="molecule type" value="Genomic_DNA"/>
</dbReference>
<sequence length="528" mass="57597">MIRKFLALLATFALAGGLALPAGAADIPDEQLNAPRPPVENTGGYSGVFYDDQRTLNGAFTYVEAWSGADDGMTCLSSQEEPCKSSNNLFYETPLSPCSDTRTRDCVTNLSGKVGDDHPISATLLETLTSTTYGLSTNGRNRYNTPFIGDIKRHIPDSGNVSLWKIPGMEHQGGEQYLLIPMVSSQFQNVAGTAPANLDVGIFAVSKLPIEGAQIDTCFFVTKTSCFKRWPFQQKSTFSISIKTGTKIIGWFHGRLSSPELRSRKTDDSQTLITVKGSVIDVPTLAVWAKNTELPSELNALIEAEFVARGKQFAGSGYYIGNPKDRSTQTVLDDRNPSFDEKLFDRYLLWVGVAKDKAYATVSTWSFRTMENGNDYGNCIGESEIAGIVTTNSNAYISGPPKFKNSELTYRVASPHYDSKGLVQVGSYDLAIRSDIARCIYGFTAAPIQASVSVTYTDGDARSATNLVSEKDNWISLSAKGFTYSSPTLRVKLSQKKNQSYSITCTKGKTSKKVTGVNPKCPKGYVKK</sequence>
<name>A0A6J5YYB3_9ZZZZ</name>